<comment type="caution">
    <text evidence="6">The sequence shown here is derived from an EMBL/GenBank/DDBJ whole genome shotgun (WGS) entry which is preliminary data.</text>
</comment>
<name>A0A8T9BXJ9_9HELO</name>
<evidence type="ECO:0000256" key="1">
    <source>
        <dbReference type="ARBA" id="ARBA00004123"/>
    </source>
</evidence>
<evidence type="ECO:0000256" key="3">
    <source>
        <dbReference type="ARBA" id="ARBA00023242"/>
    </source>
</evidence>
<organism evidence="6 7">
    <name type="scientific">Lachnellula suecica</name>
    <dbReference type="NCBI Taxonomy" id="602035"/>
    <lineage>
        <taxon>Eukaryota</taxon>
        <taxon>Fungi</taxon>
        <taxon>Dikarya</taxon>
        <taxon>Ascomycota</taxon>
        <taxon>Pezizomycotina</taxon>
        <taxon>Leotiomycetes</taxon>
        <taxon>Helotiales</taxon>
        <taxon>Lachnaceae</taxon>
        <taxon>Lachnellula</taxon>
    </lineage>
</organism>
<dbReference type="SMART" id="SM00298">
    <property type="entry name" value="CHROMO"/>
    <property type="match status" value="1"/>
</dbReference>
<dbReference type="OrthoDB" id="433924at2759"/>
<keyword evidence="7" id="KW-1185">Reference proteome</keyword>
<dbReference type="EMBL" id="QGMK01002316">
    <property type="protein sequence ID" value="TVY59570.1"/>
    <property type="molecule type" value="Genomic_DNA"/>
</dbReference>
<dbReference type="PROSITE" id="PS00598">
    <property type="entry name" value="CHROMO_1"/>
    <property type="match status" value="1"/>
</dbReference>
<dbReference type="InterPro" id="IPR017984">
    <property type="entry name" value="Chromo_dom_subgr"/>
</dbReference>
<comment type="subcellular location">
    <subcellularLocation>
        <location evidence="1">Nucleus</location>
    </subcellularLocation>
</comment>
<dbReference type="Proteomes" id="UP000469558">
    <property type="component" value="Unassembled WGS sequence"/>
</dbReference>
<sequence length="280" mass="31118">MPPPQHSWRDGLPSVLCTSSFCSEISDDDASDVSVDMESASSIKEEETKPQPKARGRVAAIKAEPIKAEAEPESDNADAEEEEEEGEDDDDDVGEDEYVVEKITNHLVDEASNELRFEVKWEGYEKKSDRTWEPEENLLETASKILEEYLASVGGKDQIMADFHEKKAGNSGKGKKRSRVSTDAETNGSAKRGRKSKNGVHPESTTPPASAEFKPPTGNWEEQIIAIDACEGGEGSVVVYLTWKGGHKTQHPLSQVYKRCPQRMLKFYESHLVFKKNDEA</sequence>
<evidence type="ECO:0000259" key="5">
    <source>
        <dbReference type="PROSITE" id="PS50013"/>
    </source>
</evidence>
<evidence type="ECO:0000313" key="7">
    <source>
        <dbReference type="Proteomes" id="UP000469558"/>
    </source>
</evidence>
<dbReference type="PANTHER" id="PTHR22812">
    <property type="entry name" value="CHROMOBOX PROTEIN"/>
    <property type="match status" value="1"/>
</dbReference>
<gene>
    <name evidence="6" type="primary">swi6</name>
    <name evidence="6" type="ORF">LSUE1_G008943</name>
</gene>
<accession>A0A8T9BXJ9</accession>
<dbReference type="PRINTS" id="PR00504">
    <property type="entry name" value="CHROMODOMAIN"/>
</dbReference>
<keyword evidence="3" id="KW-0539">Nucleus</keyword>
<feature type="domain" description="Chromo" evidence="5">
    <location>
        <begin position="98"/>
        <end position="149"/>
    </location>
</feature>
<dbReference type="CDD" id="cd00024">
    <property type="entry name" value="CD_CSD"/>
    <property type="match status" value="1"/>
</dbReference>
<dbReference type="InterPro" id="IPR000953">
    <property type="entry name" value="Chromo/chromo_shadow_dom"/>
</dbReference>
<dbReference type="InterPro" id="IPR023779">
    <property type="entry name" value="Chromodomain_CS"/>
</dbReference>
<dbReference type="Pfam" id="PF01393">
    <property type="entry name" value="Chromo_shadow"/>
    <property type="match status" value="1"/>
</dbReference>
<protein>
    <submittedName>
        <fullName evidence="6">Chromatin-associated protein swi6</fullName>
    </submittedName>
</protein>
<dbReference type="InterPro" id="IPR008251">
    <property type="entry name" value="Chromo_shadow_dom"/>
</dbReference>
<feature type="compositionally biased region" description="Acidic residues" evidence="4">
    <location>
        <begin position="71"/>
        <end position="96"/>
    </location>
</feature>
<reference evidence="6 7" key="1">
    <citation type="submission" date="2018-05" db="EMBL/GenBank/DDBJ databases">
        <title>Genome sequencing and assembly of the regulated plant pathogen Lachnellula willkommii and related sister species for the development of diagnostic species identification markers.</title>
        <authorList>
            <person name="Giroux E."/>
            <person name="Bilodeau G."/>
        </authorList>
    </citation>
    <scope>NUCLEOTIDE SEQUENCE [LARGE SCALE GENOMIC DNA]</scope>
    <source>
        <strain evidence="6 7">CBS 268.59</strain>
    </source>
</reference>
<feature type="region of interest" description="Disordered" evidence="4">
    <location>
        <begin position="161"/>
        <end position="217"/>
    </location>
</feature>
<dbReference type="GO" id="GO:0006338">
    <property type="term" value="P:chromatin remodeling"/>
    <property type="evidence" value="ECO:0007669"/>
    <property type="project" value="UniProtKB-ARBA"/>
</dbReference>
<dbReference type="SMART" id="SM00300">
    <property type="entry name" value="ChSh"/>
    <property type="match status" value="1"/>
</dbReference>
<evidence type="ECO:0000256" key="2">
    <source>
        <dbReference type="ARBA" id="ARBA00011353"/>
    </source>
</evidence>
<dbReference type="InterPro" id="IPR051219">
    <property type="entry name" value="Heterochromatin_chromo-domain"/>
</dbReference>
<comment type="subunit">
    <text evidence="2">Component of the NuA4 histone acetyltransferase complex.</text>
</comment>
<evidence type="ECO:0000256" key="4">
    <source>
        <dbReference type="SAM" id="MobiDB-lite"/>
    </source>
</evidence>
<dbReference type="InterPro" id="IPR023780">
    <property type="entry name" value="Chromo_domain"/>
</dbReference>
<dbReference type="CDD" id="cd18657">
    <property type="entry name" value="CSD_Swi6"/>
    <property type="match status" value="1"/>
</dbReference>
<dbReference type="GO" id="GO:0005634">
    <property type="term" value="C:nucleus"/>
    <property type="evidence" value="ECO:0007669"/>
    <property type="project" value="UniProtKB-SubCell"/>
</dbReference>
<dbReference type="Gene3D" id="2.40.50.40">
    <property type="match status" value="2"/>
</dbReference>
<dbReference type="Pfam" id="PF00385">
    <property type="entry name" value="Chromo"/>
    <property type="match status" value="1"/>
</dbReference>
<feature type="compositionally biased region" description="Low complexity" evidence="4">
    <location>
        <begin position="32"/>
        <end position="42"/>
    </location>
</feature>
<evidence type="ECO:0000313" key="6">
    <source>
        <dbReference type="EMBL" id="TVY59570.1"/>
    </source>
</evidence>
<dbReference type="InterPro" id="IPR016197">
    <property type="entry name" value="Chromo-like_dom_sf"/>
</dbReference>
<dbReference type="SUPFAM" id="SSF54160">
    <property type="entry name" value="Chromo domain-like"/>
    <property type="match status" value="2"/>
</dbReference>
<dbReference type="GO" id="GO:0000792">
    <property type="term" value="C:heterochromatin"/>
    <property type="evidence" value="ECO:0007669"/>
    <property type="project" value="UniProtKB-ARBA"/>
</dbReference>
<feature type="region of interest" description="Disordered" evidence="4">
    <location>
        <begin position="25"/>
        <end position="96"/>
    </location>
</feature>
<proteinExistence type="predicted"/>
<dbReference type="AlphaFoldDB" id="A0A8T9BXJ9"/>
<dbReference type="PROSITE" id="PS50013">
    <property type="entry name" value="CHROMO_2"/>
    <property type="match status" value="1"/>
</dbReference>